<dbReference type="PROSITE" id="PS50878">
    <property type="entry name" value="RT_POL"/>
    <property type="match status" value="1"/>
</dbReference>
<proteinExistence type="predicted"/>
<reference evidence="2" key="1">
    <citation type="submission" date="2018-02" db="EMBL/GenBank/DDBJ databases">
        <authorList>
            <person name="Cohen D.B."/>
            <person name="Kent A.D."/>
        </authorList>
    </citation>
    <scope>NUCLEOTIDE SEQUENCE</scope>
</reference>
<dbReference type="PANTHER" id="PTHR33116:SF86">
    <property type="entry name" value="REVERSE TRANSCRIPTASE DOMAIN-CONTAINING PROTEIN"/>
    <property type="match status" value="1"/>
</dbReference>
<sequence length="695" mass="78236">MKPILPRVISNSQSAFVPGRLITDNVIMAFEVLHYLKNLRSGNNVQMATKLDISKAYDCVEWDYLHAILLKLGFHSRWVELIMACVNTASYSVMVNGEAQGYIKPSRGLRQGDPLSPYLFLLCAEGLSSLIRKAERDHLFRGVVICRGGPRISHLFFADDSVIFCRASISDCGVIQNLLSLYEKASGQKVNGDKTAIFFSKNTPLAKKSDILSLFGTLPTTQFEKYLGLPPIMGRSKRHAFNDIKDRIWKRLQGWKEKLLSQAGRETLIKAVVQAIPTYAMSCFKFSAGLRAEICSMANRFWWGQRAGERKIHWVGKGQLVQPKKEGGMGFRDLHLFNKALLAKDVEIIKQIPLSKRSPSDRLIWTSTSNGNFSVHSAYHLLLHEQERMLESLSRGLGESQQLWSAIWSARVQPKIRVFMWRACLDILPTRTKLFDRGILSSFSCQWCEENPETPSHVLWQCDFAQRVWSACPVPIPHVCHPSLHFRDIISICVQCLSGFNLEILFTTAWEIWNARNRLFWDSKSTTVDDIWTKATGLATDFMEVGLRVYDLGGPASFSDFSRWRPPDVGIYKLNIGICMSSSSMQVGLGFLIRDAQGFVVAAMQQQVVRCEDELQLQALVVLTTVQFAFDVGLRHLDIKLSFQHLLSLLNSDGSCLAPIAMALASEALSSNTTQVWLEECPPCINTLVQADSVV</sequence>
<dbReference type="SUPFAM" id="SSF56672">
    <property type="entry name" value="DNA/RNA polymerases"/>
    <property type="match status" value="1"/>
</dbReference>
<dbReference type="InterPro" id="IPR026960">
    <property type="entry name" value="RVT-Znf"/>
</dbReference>
<dbReference type="Pfam" id="PF00078">
    <property type="entry name" value="RVT_1"/>
    <property type="match status" value="1"/>
</dbReference>
<dbReference type="AlphaFoldDB" id="A0A2N9G3D7"/>
<dbReference type="InterPro" id="IPR043502">
    <property type="entry name" value="DNA/RNA_pol_sf"/>
</dbReference>
<feature type="domain" description="Reverse transcriptase" evidence="1">
    <location>
        <begin position="1"/>
        <end position="231"/>
    </location>
</feature>
<name>A0A2N9G3D7_FAGSY</name>
<accession>A0A2N9G3D7</accession>
<dbReference type="EMBL" id="OIVN01001406">
    <property type="protein sequence ID" value="SPC93584.1"/>
    <property type="molecule type" value="Genomic_DNA"/>
</dbReference>
<organism evidence="2">
    <name type="scientific">Fagus sylvatica</name>
    <name type="common">Beechnut</name>
    <dbReference type="NCBI Taxonomy" id="28930"/>
    <lineage>
        <taxon>Eukaryota</taxon>
        <taxon>Viridiplantae</taxon>
        <taxon>Streptophyta</taxon>
        <taxon>Embryophyta</taxon>
        <taxon>Tracheophyta</taxon>
        <taxon>Spermatophyta</taxon>
        <taxon>Magnoliopsida</taxon>
        <taxon>eudicotyledons</taxon>
        <taxon>Gunneridae</taxon>
        <taxon>Pentapetalae</taxon>
        <taxon>rosids</taxon>
        <taxon>fabids</taxon>
        <taxon>Fagales</taxon>
        <taxon>Fagaceae</taxon>
        <taxon>Fagus</taxon>
    </lineage>
</organism>
<dbReference type="Pfam" id="PF13966">
    <property type="entry name" value="zf-RVT"/>
    <property type="match status" value="1"/>
</dbReference>
<evidence type="ECO:0000259" key="1">
    <source>
        <dbReference type="PROSITE" id="PS50878"/>
    </source>
</evidence>
<protein>
    <recommendedName>
        <fullName evidence="1">Reverse transcriptase domain-containing protein</fullName>
    </recommendedName>
</protein>
<dbReference type="PANTHER" id="PTHR33116">
    <property type="entry name" value="REVERSE TRANSCRIPTASE ZINC-BINDING DOMAIN-CONTAINING PROTEIN-RELATED-RELATED"/>
    <property type="match status" value="1"/>
</dbReference>
<evidence type="ECO:0000313" key="2">
    <source>
        <dbReference type="EMBL" id="SPC93584.1"/>
    </source>
</evidence>
<gene>
    <name evidence="2" type="ORF">FSB_LOCUS21466</name>
</gene>
<dbReference type="InterPro" id="IPR000477">
    <property type="entry name" value="RT_dom"/>
</dbReference>
<dbReference type="CDD" id="cd01650">
    <property type="entry name" value="RT_nLTR_like"/>
    <property type="match status" value="1"/>
</dbReference>